<dbReference type="Proteomes" id="UP000007798">
    <property type="component" value="Unassembled WGS sequence"/>
</dbReference>
<dbReference type="Gene3D" id="3.50.50.60">
    <property type="entry name" value="FAD/NAD(P)-binding domain"/>
    <property type="match status" value="1"/>
</dbReference>
<reference evidence="2 3" key="1">
    <citation type="journal article" date="2007" name="Nature">
        <title>Evolution of genes and genomes on the Drosophila phylogeny.</title>
        <authorList>
            <consortium name="Drosophila 12 Genomes Consortium"/>
            <person name="Clark A.G."/>
            <person name="Eisen M.B."/>
            <person name="Smith D.R."/>
            <person name="Bergman C.M."/>
            <person name="Oliver B."/>
            <person name="Markow T.A."/>
            <person name="Kaufman T.C."/>
            <person name="Kellis M."/>
            <person name="Gelbart W."/>
            <person name="Iyer V.N."/>
            <person name="Pollard D.A."/>
            <person name="Sackton T.B."/>
            <person name="Larracuente A.M."/>
            <person name="Singh N.D."/>
            <person name="Abad J.P."/>
            <person name="Abt D.N."/>
            <person name="Adryan B."/>
            <person name="Aguade M."/>
            <person name="Akashi H."/>
            <person name="Anderson W.W."/>
            <person name="Aquadro C.F."/>
            <person name="Ardell D.H."/>
            <person name="Arguello R."/>
            <person name="Artieri C.G."/>
            <person name="Barbash D.A."/>
            <person name="Barker D."/>
            <person name="Barsanti P."/>
            <person name="Batterham P."/>
            <person name="Batzoglou S."/>
            <person name="Begun D."/>
            <person name="Bhutkar A."/>
            <person name="Blanco E."/>
            <person name="Bosak S.A."/>
            <person name="Bradley R.K."/>
            <person name="Brand A.D."/>
            <person name="Brent M.R."/>
            <person name="Brooks A.N."/>
            <person name="Brown R.H."/>
            <person name="Butlin R.K."/>
            <person name="Caggese C."/>
            <person name="Calvi B.R."/>
            <person name="Bernardo de Carvalho A."/>
            <person name="Caspi A."/>
            <person name="Castrezana S."/>
            <person name="Celniker S.E."/>
            <person name="Chang J.L."/>
            <person name="Chapple C."/>
            <person name="Chatterji S."/>
            <person name="Chinwalla A."/>
            <person name="Civetta A."/>
            <person name="Clifton S.W."/>
            <person name="Comeron J.M."/>
            <person name="Costello J.C."/>
            <person name="Coyne J.A."/>
            <person name="Daub J."/>
            <person name="David R.G."/>
            <person name="Delcher A.L."/>
            <person name="Delehaunty K."/>
            <person name="Do C.B."/>
            <person name="Ebling H."/>
            <person name="Edwards K."/>
            <person name="Eickbush T."/>
            <person name="Evans J.D."/>
            <person name="Filipski A."/>
            <person name="Findeiss S."/>
            <person name="Freyhult E."/>
            <person name="Fulton L."/>
            <person name="Fulton R."/>
            <person name="Garcia A.C."/>
            <person name="Gardiner A."/>
            <person name="Garfield D.A."/>
            <person name="Garvin B.E."/>
            <person name="Gibson G."/>
            <person name="Gilbert D."/>
            <person name="Gnerre S."/>
            <person name="Godfrey J."/>
            <person name="Good R."/>
            <person name="Gotea V."/>
            <person name="Gravely B."/>
            <person name="Greenberg A.J."/>
            <person name="Griffiths-Jones S."/>
            <person name="Gross S."/>
            <person name="Guigo R."/>
            <person name="Gustafson E.A."/>
            <person name="Haerty W."/>
            <person name="Hahn M.W."/>
            <person name="Halligan D.L."/>
            <person name="Halpern A.L."/>
            <person name="Halter G.M."/>
            <person name="Han M.V."/>
            <person name="Heger A."/>
            <person name="Hillier L."/>
            <person name="Hinrichs A.S."/>
            <person name="Holmes I."/>
            <person name="Hoskins R.A."/>
            <person name="Hubisz M.J."/>
            <person name="Hultmark D."/>
            <person name="Huntley M.A."/>
            <person name="Jaffe D.B."/>
            <person name="Jagadeeshan S."/>
            <person name="Jeck W.R."/>
            <person name="Johnson J."/>
            <person name="Jones C.D."/>
            <person name="Jordan W.C."/>
            <person name="Karpen G.H."/>
            <person name="Kataoka E."/>
            <person name="Keightley P.D."/>
            <person name="Kheradpour P."/>
            <person name="Kirkness E.F."/>
            <person name="Koerich L.B."/>
            <person name="Kristiansen K."/>
            <person name="Kudrna D."/>
            <person name="Kulathinal R.J."/>
            <person name="Kumar S."/>
            <person name="Kwok R."/>
            <person name="Lander E."/>
            <person name="Langley C.H."/>
            <person name="Lapoint R."/>
            <person name="Lazzaro B.P."/>
            <person name="Lee S.J."/>
            <person name="Levesque L."/>
            <person name="Li R."/>
            <person name="Lin C.F."/>
            <person name="Lin M.F."/>
            <person name="Lindblad-Toh K."/>
            <person name="Llopart A."/>
            <person name="Long M."/>
            <person name="Low L."/>
            <person name="Lozovsky E."/>
            <person name="Lu J."/>
            <person name="Luo M."/>
            <person name="Machado C.A."/>
            <person name="Makalowski W."/>
            <person name="Marzo M."/>
            <person name="Matsuda M."/>
            <person name="Matzkin L."/>
            <person name="McAllister B."/>
            <person name="McBride C.S."/>
            <person name="McKernan B."/>
            <person name="McKernan K."/>
            <person name="Mendez-Lago M."/>
            <person name="Minx P."/>
            <person name="Mollenhauer M.U."/>
            <person name="Montooth K."/>
            <person name="Mount S.M."/>
            <person name="Mu X."/>
            <person name="Myers E."/>
            <person name="Negre B."/>
            <person name="Newfeld S."/>
            <person name="Nielsen R."/>
            <person name="Noor M.A."/>
            <person name="O'Grady P."/>
            <person name="Pachter L."/>
            <person name="Papaceit M."/>
            <person name="Parisi M.J."/>
            <person name="Parisi M."/>
            <person name="Parts L."/>
            <person name="Pedersen J.S."/>
            <person name="Pesole G."/>
            <person name="Phillippy A.M."/>
            <person name="Ponting C.P."/>
            <person name="Pop M."/>
            <person name="Porcelli D."/>
            <person name="Powell J.R."/>
            <person name="Prohaska S."/>
            <person name="Pruitt K."/>
            <person name="Puig M."/>
            <person name="Quesneville H."/>
            <person name="Ram K.R."/>
            <person name="Rand D."/>
            <person name="Rasmussen M.D."/>
            <person name="Reed L.K."/>
            <person name="Reenan R."/>
            <person name="Reily A."/>
            <person name="Remington K.A."/>
            <person name="Rieger T.T."/>
            <person name="Ritchie M.G."/>
            <person name="Robin C."/>
            <person name="Rogers Y.H."/>
            <person name="Rohde C."/>
            <person name="Rozas J."/>
            <person name="Rubenfield M.J."/>
            <person name="Ruiz A."/>
            <person name="Russo S."/>
            <person name="Salzberg S.L."/>
            <person name="Sanchez-Gracia A."/>
            <person name="Saranga D.J."/>
            <person name="Sato H."/>
            <person name="Schaeffer S.W."/>
            <person name="Schatz M.C."/>
            <person name="Schlenke T."/>
            <person name="Schwartz R."/>
            <person name="Segarra C."/>
            <person name="Singh R.S."/>
            <person name="Sirot L."/>
            <person name="Sirota M."/>
            <person name="Sisneros N.B."/>
            <person name="Smith C.D."/>
            <person name="Smith T.F."/>
            <person name="Spieth J."/>
            <person name="Stage D.E."/>
            <person name="Stark A."/>
            <person name="Stephan W."/>
            <person name="Strausberg R.L."/>
            <person name="Strempel S."/>
            <person name="Sturgill D."/>
            <person name="Sutton G."/>
            <person name="Sutton G.G."/>
            <person name="Tao W."/>
            <person name="Teichmann S."/>
            <person name="Tobari Y.N."/>
            <person name="Tomimura Y."/>
            <person name="Tsolas J.M."/>
            <person name="Valente V.L."/>
            <person name="Venter E."/>
            <person name="Venter J.C."/>
            <person name="Vicario S."/>
            <person name="Vieira F.G."/>
            <person name="Vilella A.J."/>
            <person name="Villasante A."/>
            <person name="Walenz B."/>
            <person name="Wang J."/>
            <person name="Wasserman M."/>
            <person name="Watts T."/>
            <person name="Wilson D."/>
            <person name="Wilson R.K."/>
            <person name="Wing R.A."/>
            <person name="Wolfner M.F."/>
            <person name="Wong A."/>
            <person name="Wong G.K."/>
            <person name="Wu C.I."/>
            <person name="Wu G."/>
            <person name="Yamamoto D."/>
            <person name="Yang H.P."/>
            <person name="Yang S.P."/>
            <person name="Yorke J.A."/>
            <person name="Yoshida K."/>
            <person name="Zdobnov E."/>
            <person name="Zhang P."/>
            <person name="Zhang Y."/>
            <person name="Zimin A.V."/>
            <person name="Baldwin J."/>
            <person name="Abdouelleil A."/>
            <person name="Abdulkadir J."/>
            <person name="Abebe A."/>
            <person name="Abera B."/>
            <person name="Abreu J."/>
            <person name="Acer S.C."/>
            <person name="Aftuck L."/>
            <person name="Alexander A."/>
            <person name="An P."/>
            <person name="Anderson E."/>
            <person name="Anderson S."/>
            <person name="Arachi H."/>
            <person name="Azer M."/>
            <person name="Bachantsang P."/>
            <person name="Barry A."/>
            <person name="Bayul T."/>
            <person name="Berlin A."/>
            <person name="Bessette D."/>
            <person name="Bloom T."/>
            <person name="Blye J."/>
            <person name="Boguslavskiy L."/>
            <person name="Bonnet C."/>
            <person name="Boukhgalter B."/>
            <person name="Bourzgui I."/>
            <person name="Brown A."/>
            <person name="Cahill P."/>
            <person name="Channer S."/>
            <person name="Cheshatsang Y."/>
            <person name="Chuda L."/>
            <person name="Citroen M."/>
            <person name="Collymore A."/>
            <person name="Cooke P."/>
            <person name="Costello M."/>
            <person name="D'Aco K."/>
            <person name="Daza R."/>
            <person name="De Haan G."/>
            <person name="DeGray S."/>
            <person name="DeMaso C."/>
            <person name="Dhargay N."/>
            <person name="Dooley K."/>
            <person name="Dooley E."/>
            <person name="Doricent M."/>
            <person name="Dorje P."/>
            <person name="Dorjee K."/>
            <person name="Dupes A."/>
            <person name="Elong R."/>
            <person name="Falk J."/>
            <person name="Farina A."/>
            <person name="Faro S."/>
            <person name="Ferguson D."/>
            <person name="Fisher S."/>
            <person name="Foley C.D."/>
            <person name="Franke A."/>
            <person name="Friedrich D."/>
            <person name="Gadbois L."/>
            <person name="Gearin G."/>
            <person name="Gearin C.R."/>
            <person name="Giannoukos G."/>
            <person name="Goode T."/>
            <person name="Graham J."/>
            <person name="Grandbois E."/>
            <person name="Grewal S."/>
            <person name="Gyaltsen K."/>
            <person name="Hafez N."/>
            <person name="Hagos B."/>
            <person name="Hall J."/>
            <person name="Henson C."/>
            <person name="Hollinger A."/>
            <person name="Honan T."/>
            <person name="Huard M.D."/>
            <person name="Hughes L."/>
            <person name="Hurhula B."/>
            <person name="Husby M.E."/>
            <person name="Kamat A."/>
            <person name="Kanga B."/>
            <person name="Kashin S."/>
            <person name="Khazanovich D."/>
            <person name="Kisner P."/>
            <person name="Lance K."/>
            <person name="Lara M."/>
            <person name="Lee W."/>
            <person name="Lennon N."/>
            <person name="Letendre F."/>
            <person name="LeVine R."/>
            <person name="Lipovsky A."/>
            <person name="Liu X."/>
            <person name="Liu J."/>
            <person name="Liu S."/>
            <person name="Lokyitsang T."/>
            <person name="Lokyitsang Y."/>
            <person name="Lubonja R."/>
            <person name="Lui A."/>
            <person name="MacDonald P."/>
            <person name="Magnisalis V."/>
            <person name="Maru K."/>
            <person name="Matthews C."/>
            <person name="McCusker W."/>
            <person name="McDonough S."/>
            <person name="Mehta T."/>
            <person name="Meldrim J."/>
            <person name="Meneus L."/>
            <person name="Mihai O."/>
            <person name="Mihalev A."/>
            <person name="Mihova T."/>
            <person name="Mittelman R."/>
            <person name="Mlenga V."/>
            <person name="Montmayeur A."/>
            <person name="Mulrain L."/>
            <person name="Navidi A."/>
            <person name="Naylor J."/>
            <person name="Negash T."/>
            <person name="Nguyen T."/>
            <person name="Nguyen N."/>
            <person name="Nicol R."/>
            <person name="Norbu C."/>
            <person name="Norbu N."/>
            <person name="Novod N."/>
            <person name="O'Neill B."/>
            <person name="Osman S."/>
            <person name="Markiewicz E."/>
            <person name="Oyono O.L."/>
            <person name="Patti C."/>
            <person name="Phunkhang P."/>
            <person name="Pierre F."/>
            <person name="Priest M."/>
            <person name="Raghuraman S."/>
            <person name="Rege F."/>
            <person name="Reyes R."/>
            <person name="Rise C."/>
            <person name="Rogov P."/>
            <person name="Ross K."/>
            <person name="Ryan E."/>
            <person name="Settipalli S."/>
            <person name="Shea T."/>
            <person name="Sherpa N."/>
            <person name="Shi L."/>
            <person name="Shih D."/>
            <person name="Sparrow T."/>
            <person name="Spaulding J."/>
            <person name="Stalker J."/>
            <person name="Stange-Thomann N."/>
            <person name="Stavropoulos S."/>
            <person name="Stone C."/>
            <person name="Strader C."/>
            <person name="Tesfaye S."/>
            <person name="Thomson T."/>
            <person name="Thoulutsang Y."/>
            <person name="Thoulutsang D."/>
            <person name="Topham K."/>
            <person name="Topping I."/>
            <person name="Tsamla T."/>
            <person name="Vassiliev H."/>
            <person name="Vo A."/>
            <person name="Wangchuk T."/>
            <person name="Wangdi T."/>
            <person name="Weiand M."/>
            <person name="Wilkinson J."/>
            <person name="Wilson A."/>
            <person name="Yadav S."/>
            <person name="Young G."/>
            <person name="Yu Q."/>
            <person name="Zembek L."/>
            <person name="Zhong D."/>
            <person name="Zimmer A."/>
            <person name="Zwirko Z."/>
            <person name="Jaffe D.B."/>
            <person name="Alvarez P."/>
            <person name="Brockman W."/>
            <person name="Butler J."/>
            <person name="Chin C."/>
            <person name="Gnerre S."/>
            <person name="Grabherr M."/>
            <person name="Kleber M."/>
            <person name="Mauceli E."/>
            <person name="MacCallum I."/>
        </authorList>
    </citation>
    <scope>NUCLEOTIDE SEQUENCE [LARGE SCALE GENOMIC DNA]</scope>
    <source>
        <strain evidence="3">Tucson 14030-0811.24</strain>
    </source>
</reference>
<dbReference type="SUPFAM" id="SSF51905">
    <property type="entry name" value="FAD/NAD(P)-binding domain"/>
    <property type="match status" value="1"/>
</dbReference>
<accession>B4N6K0</accession>
<keyword evidence="2" id="KW-0560">Oxidoreductase</keyword>
<dbReference type="Pfam" id="PF01593">
    <property type="entry name" value="Amino_oxidase"/>
    <property type="match status" value="1"/>
</dbReference>
<dbReference type="eggNOG" id="KOG0685">
    <property type="taxonomic scope" value="Eukaryota"/>
</dbReference>
<dbReference type="InterPro" id="IPR002937">
    <property type="entry name" value="Amino_oxidase"/>
</dbReference>
<dbReference type="InterPro" id="IPR050281">
    <property type="entry name" value="Flavin_monoamine_oxidase"/>
</dbReference>
<dbReference type="GO" id="GO:0046592">
    <property type="term" value="F:polyamine oxidase activity"/>
    <property type="evidence" value="ECO:0007669"/>
    <property type="project" value="TreeGrafter"/>
</dbReference>
<dbReference type="STRING" id="7260.B4N6K0"/>
<dbReference type="PRINTS" id="PR00419">
    <property type="entry name" value="ADXRDTASE"/>
</dbReference>
<keyword evidence="3" id="KW-1185">Reference proteome</keyword>
<dbReference type="AlphaFoldDB" id="B4N6K0"/>
<dbReference type="HOGENOM" id="CLU_004498_2_3_1"/>
<organism evidence="2 3">
    <name type="scientific">Drosophila willistoni</name>
    <name type="common">Fruit fly</name>
    <dbReference type="NCBI Taxonomy" id="7260"/>
    <lineage>
        <taxon>Eukaryota</taxon>
        <taxon>Metazoa</taxon>
        <taxon>Ecdysozoa</taxon>
        <taxon>Arthropoda</taxon>
        <taxon>Hexapoda</taxon>
        <taxon>Insecta</taxon>
        <taxon>Pterygota</taxon>
        <taxon>Neoptera</taxon>
        <taxon>Endopterygota</taxon>
        <taxon>Diptera</taxon>
        <taxon>Brachycera</taxon>
        <taxon>Muscomorpha</taxon>
        <taxon>Ephydroidea</taxon>
        <taxon>Drosophilidae</taxon>
        <taxon>Drosophila</taxon>
        <taxon>Sophophora</taxon>
    </lineage>
</organism>
<dbReference type="KEGG" id="dwi:6646310"/>
<dbReference type="SUPFAM" id="SSF54373">
    <property type="entry name" value="FAD-linked reductases, C-terminal domain"/>
    <property type="match status" value="1"/>
</dbReference>
<dbReference type="SMR" id="B4N6K0"/>
<dbReference type="PANTHER" id="PTHR10742">
    <property type="entry name" value="FLAVIN MONOAMINE OXIDASE"/>
    <property type="match status" value="1"/>
</dbReference>
<evidence type="ECO:0000313" key="2">
    <source>
        <dbReference type="EMBL" id="EDW79989.1"/>
    </source>
</evidence>
<feature type="domain" description="Amine oxidase" evidence="1">
    <location>
        <begin position="33"/>
        <end position="480"/>
    </location>
</feature>
<protein>
    <recommendedName>
        <fullName evidence="1">Amine oxidase domain-containing protein</fullName>
    </recommendedName>
</protein>
<dbReference type="OrthoDB" id="5046242at2759"/>
<name>B4N6K0_DROWI</name>
<evidence type="ECO:0000313" key="3">
    <source>
        <dbReference type="Proteomes" id="UP000007798"/>
    </source>
</evidence>
<dbReference type="OMA" id="YSFRSTY"/>
<dbReference type="PANTHER" id="PTHR10742:SF398">
    <property type="entry name" value="AMINE OXIDASE DOMAIN-CONTAINING PROTEIN-RELATED"/>
    <property type="match status" value="1"/>
</dbReference>
<dbReference type="InterPro" id="IPR036188">
    <property type="entry name" value="FAD/NAD-bd_sf"/>
</dbReference>
<dbReference type="PhylomeDB" id="B4N6K0"/>
<dbReference type="InParanoid" id="B4N6K0"/>
<evidence type="ECO:0000259" key="1">
    <source>
        <dbReference type="Pfam" id="PF01593"/>
    </source>
</evidence>
<proteinExistence type="predicted"/>
<dbReference type="EMBL" id="CH964161">
    <property type="protein sequence ID" value="EDW79989.1"/>
    <property type="molecule type" value="Genomic_DNA"/>
</dbReference>
<dbReference type="Gene3D" id="3.90.660.10">
    <property type="match status" value="1"/>
</dbReference>
<gene>
    <name evidence="2" type="primary">Dwil\GK12329</name>
    <name evidence="2" type="ORF">Dwil_GK12329</name>
</gene>
<sequence>MSDSCSISTPSIGSSKKTNKETARIVIIGAGPSGIAAATRLLEQGFKHVQLLEAEDRIGGRIHTIPFADNVMDLGAQWCHGETGNVVYEMVKDLNLVERTGEDLNGLKGQFIRSNRQILPHETANILLAIMEKLAISESDNYEGSRGDYVTQSYWKEVAKELPSLEPELSQEALKVIKLMLCGWEGCDHLFELSSTDYFIDCEGDNLVNWRDKGYKSILRVLMKSQEDQPDDLGVLTGRVLLNRRISQINWVNDDKLTLRLWNGEILQADHVICTVSLGVLKEQHAELFVPRLPEAKVRAIKGLNLGTVDKFLLEFSSPPMPEDIVGFQCLWLEKDLAELRGTEMFWLESVSGFHCVSHQPRLLEGWIIGAHARHMETLTEAKVLEGIQWLFGKFLNFEIPQPKRFVRTQWHSNPNFRGSYSYRTTYADELDIGPWDLATPLLDVNGRPKLQFAGEASSKTHNSTVHGAIETGWREADRLNNYYNERGAN</sequence>